<evidence type="ECO:0000256" key="18">
    <source>
        <dbReference type="ARBA" id="ARBA00041418"/>
    </source>
</evidence>
<evidence type="ECO:0000256" key="1">
    <source>
        <dbReference type="ARBA" id="ARBA00004651"/>
    </source>
</evidence>
<evidence type="ECO:0000256" key="2">
    <source>
        <dbReference type="ARBA" id="ARBA00004752"/>
    </source>
</evidence>
<keyword evidence="10 21" id="KW-1133">Transmembrane helix</keyword>
<dbReference type="InterPro" id="IPR018365">
    <property type="entry name" value="Cell_cycle_FtsW-rel_CS"/>
</dbReference>
<evidence type="ECO:0000256" key="12">
    <source>
        <dbReference type="ARBA" id="ARBA00023306"/>
    </source>
</evidence>
<evidence type="ECO:0000256" key="16">
    <source>
        <dbReference type="ARBA" id="ARBA00038053"/>
    </source>
</evidence>
<keyword evidence="12" id="KW-0131">Cell cycle</keyword>
<evidence type="ECO:0000256" key="11">
    <source>
        <dbReference type="ARBA" id="ARBA00023136"/>
    </source>
</evidence>
<keyword evidence="3" id="KW-1003">Cell membrane</keyword>
<dbReference type="PANTHER" id="PTHR30474">
    <property type="entry name" value="CELL CYCLE PROTEIN"/>
    <property type="match status" value="1"/>
</dbReference>
<evidence type="ECO:0000256" key="17">
    <source>
        <dbReference type="ARBA" id="ARBA00041185"/>
    </source>
</evidence>
<comment type="pathway">
    <text evidence="2">Cell wall biogenesis; peptidoglycan biosynthesis.</text>
</comment>
<evidence type="ECO:0000256" key="14">
    <source>
        <dbReference type="ARBA" id="ARBA00032370"/>
    </source>
</evidence>
<feature type="transmembrane region" description="Helical" evidence="21">
    <location>
        <begin position="277"/>
        <end position="297"/>
    </location>
</feature>
<feature type="transmembrane region" description="Helical" evidence="21">
    <location>
        <begin position="309"/>
        <end position="337"/>
    </location>
</feature>
<proteinExistence type="inferred from homology"/>
<dbReference type="EMBL" id="PFGY01000015">
    <property type="protein sequence ID" value="PIW76593.1"/>
    <property type="molecule type" value="Genomic_DNA"/>
</dbReference>
<evidence type="ECO:0000256" key="4">
    <source>
        <dbReference type="ARBA" id="ARBA00022618"/>
    </source>
</evidence>
<gene>
    <name evidence="22" type="primary">ftsW</name>
    <name evidence="22" type="ORF">CO001_00545</name>
</gene>
<feature type="transmembrane region" description="Helical" evidence="21">
    <location>
        <begin position="12"/>
        <end position="32"/>
    </location>
</feature>
<organism evidence="22 23">
    <name type="scientific">Candidatus Portnoybacteria bacterium CG_4_8_14_3_um_filter_40_10</name>
    <dbReference type="NCBI Taxonomy" id="1974801"/>
    <lineage>
        <taxon>Bacteria</taxon>
        <taxon>Candidatus Portnoyibacteriota</taxon>
    </lineage>
</organism>
<keyword evidence="9" id="KW-0573">Peptidoglycan synthesis</keyword>
<keyword evidence="4" id="KW-0132">Cell division</keyword>
<dbReference type="EC" id="2.4.99.28" evidence="19"/>
<dbReference type="GO" id="GO:0008360">
    <property type="term" value="P:regulation of cell shape"/>
    <property type="evidence" value="ECO:0007669"/>
    <property type="project" value="UniProtKB-KW"/>
</dbReference>
<protein>
    <recommendedName>
        <fullName evidence="17">Probable peptidoglycan glycosyltransferase FtsW</fullName>
        <ecNumber evidence="19">2.4.99.28</ecNumber>
    </recommendedName>
    <alternativeName>
        <fullName evidence="18">Cell division protein FtsW</fullName>
    </alternativeName>
    <alternativeName>
        <fullName evidence="15">Cell wall polymerase</fullName>
    </alternativeName>
    <alternativeName>
        <fullName evidence="14">Peptidoglycan polymerase</fullName>
    </alternativeName>
</protein>
<dbReference type="PROSITE" id="PS00428">
    <property type="entry name" value="FTSW_RODA_SPOVE"/>
    <property type="match status" value="1"/>
</dbReference>
<keyword evidence="7 21" id="KW-0812">Transmembrane</keyword>
<dbReference type="Proteomes" id="UP000229561">
    <property type="component" value="Unassembled WGS sequence"/>
</dbReference>
<dbReference type="GO" id="GO:0009252">
    <property type="term" value="P:peptidoglycan biosynthetic process"/>
    <property type="evidence" value="ECO:0007669"/>
    <property type="project" value="UniProtKB-KW"/>
</dbReference>
<reference evidence="23" key="1">
    <citation type="submission" date="2017-09" db="EMBL/GenBank/DDBJ databases">
        <title>Depth-based differentiation of microbial function through sediment-hosted aquifers and enrichment of novel symbionts in the deep terrestrial subsurface.</title>
        <authorList>
            <person name="Probst A.J."/>
            <person name="Ladd B."/>
            <person name="Jarett J.K."/>
            <person name="Geller-Mcgrath D.E."/>
            <person name="Sieber C.M.K."/>
            <person name="Emerson J.B."/>
            <person name="Anantharaman K."/>
            <person name="Thomas B.C."/>
            <person name="Malmstrom R."/>
            <person name="Stieglmeier M."/>
            <person name="Klingl A."/>
            <person name="Woyke T."/>
            <person name="Ryan C.M."/>
            <person name="Banfield J.F."/>
        </authorList>
    </citation>
    <scope>NUCLEOTIDE SEQUENCE [LARGE SCALE GENOMIC DNA]</scope>
</reference>
<feature type="transmembrane region" description="Helical" evidence="21">
    <location>
        <begin position="78"/>
        <end position="100"/>
    </location>
</feature>
<dbReference type="PANTHER" id="PTHR30474:SF2">
    <property type="entry name" value="PEPTIDOGLYCAN GLYCOSYLTRANSFERASE FTSW-RELATED"/>
    <property type="match status" value="1"/>
</dbReference>
<keyword evidence="5" id="KW-0328">Glycosyltransferase</keyword>
<dbReference type="AlphaFoldDB" id="A0A2M7IJ79"/>
<evidence type="ECO:0000256" key="19">
    <source>
        <dbReference type="ARBA" id="ARBA00044770"/>
    </source>
</evidence>
<comment type="catalytic activity">
    <reaction evidence="20">
        <text>[GlcNAc-(1-&gt;4)-Mur2Ac(oyl-L-Ala-gamma-D-Glu-L-Lys-D-Ala-D-Ala)](n)-di-trans,octa-cis-undecaprenyl diphosphate + beta-D-GlcNAc-(1-&gt;4)-Mur2Ac(oyl-L-Ala-gamma-D-Glu-L-Lys-D-Ala-D-Ala)-di-trans,octa-cis-undecaprenyl diphosphate = [GlcNAc-(1-&gt;4)-Mur2Ac(oyl-L-Ala-gamma-D-Glu-L-Lys-D-Ala-D-Ala)](n+1)-di-trans,octa-cis-undecaprenyl diphosphate + di-trans,octa-cis-undecaprenyl diphosphate + H(+)</text>
        <dbReference type="Rhea" id="RHEA:23708"/>
        <dbReference type="Rhea" id="RHEA-COMP:9602"/>
        <dbReference type="Rhea" id="RHEA-COMP:9603"/>
        <dbReference type="ChEBI" id="CHEBI:15378"/>
        <dbReference type="ChEBI" id="CHEBI:58405"/>
        <dbReference type="ChEBI" id="CHEBI:60033"/>
        <dbReference type="ChEBI" id="CHEBI:78435"/>
        <dbReference type="EC" id="2.4.99.28"/>
    </reaction>
</comment>
<evidence type="ECO:0000313" key="22">
    <source>
        <dbReference type="EMBL" id="PIW76593.1"/>
    </source>
</evidence>
<dbReference type="Pfam" id="PF01098">
    <property type="entry name" value="FTSW_RODA_SPOVE"/>
    <property type="match status" value="1"/>
</dbReference>
<evidence type="ECO:0000313" key="23">
    <source>
        <dbReference type="Proteomes" id="UP000229561"/>
    </source>
</evidence>
<dbReference type="GO" id="GO:0051301">
    <property type="term" value="P:cell division"/>
    <property type="evidence" value="ECO:0007669"/>
    <property type="project" value="UniProtKB-KW"/>
</dbReference>
<feature type="transmembrane region" description="Helical" evidence="21">
    <location>
        <begin position="52"/>
        <end position="71"/>
    </location>
</feature>
<dbReference type="InterPro" id="IPR001182">
    <property type="entry name" value="FtsW/RodA"/>
</dbReference>
<evidence type="ECO:0000256" key="7">
    <source>
        <dbReference type="ARBA" id="ARBA00022692"/>
    </source>
</evidence>
<evidence type="ECO:0000256" key="3">
    <source>
        <dbReference type="ARBA" id="ARBA00022475"/>
    </source>
</evidence>
<evidence type="ECO:0000256" key="13">
    <source>
        <dbReference type="ARBA" id="ARBA00023316"/>
    </source>
</evidence>
<dbReference type="NCBIfam" id="TIGR02614">
    <property type="entry name" value="ftsW"/>
    <property type="match status" value="1"/>
</dbReference>
<feature type="transmembrane region" description="Helical" evidence="21">
    <location>
        <begin position="148"/>
        <end position="164"/>
    </location>
</feature>
<comment type="subcellular location">
    <subcellularLocation>
        <location evidence="1">Cell membrane</location>
        <topology evidence="1">Multi-pass membrane protein</topology>
    </subcellularLocation>
</comment>
<evidence type="ECO:0000256" key="20">
    <source>
        <dbReference type="ARBA" id="ARBA00049902"/>
    </source>
</evidence>
<name>A0A2M7IJ79_9BACT</name>
<keyword evidence="6" id="KW-0808">Transferase</keyword>
<sequence length="370" mass="40136">MRLIGSKKTPNLIILTVVAILVIFGLFMVTSAEVVISQERFNQSFYFAKNQILKGLIPGLILGYIFFRVPYQYLRKYALPIFVIGLAMLTAVFIPGIGMALSGAKRWLQIGSFNFQPSEIFKLGFIIYLASFLGKTDKSDKKENRQRLIPFLIILGITGLLIALEPDIGTLGVFALTAFAMYFMAKTPLGHVLILGVAGILALVLLVNIFPHALERVQVLLHPDIEQGGKAYQINQSLIAFGSGGIFGQGLDQGKQKFLYLPQAASDSIAAVIGEELGFLGMLGMLTLFVTFGFQGLKIAKNAPDDFSRLLAGGITCYIIIQAFINITAIVGLIPLTGVTLPFISYGGTSLMVSLIAVGILLNISKYATK</sequence>
<dbReference type="GO" id="GO:0005886">
    <property type="term" value="C:plasma membrane"/>
    <property type="evidence" value="ECO:0007669"/>
    <property type="project" value="UniProtKB-SubCell"/>
</dbReference>
<evidence type="ECO:0000256" key="15">
    <source>
        <dbReference type="ARBA" id="ARBA00033270"/>
    </source>
</evidence>
<comment type="caution">
    <text evidence="22">The sequence shown here is derived from an EMBL/GenBank/DDBJ whole genome shotgun (WGS) entry which is preliminary data.</text>
</comment>
<feature type="transmembrane region" description="Helical" evidence="21">
    <location>
        <begin position="192"/>
        <end position="214"/>
    </location>
</feature>
<feature type="transmembrane region" description="Helical" evidence="21">
    <location>
        <begin position="170"/>
        <end position="185"/>
    </location>
</feature>
<keyword evidence="11 21" id="KW-0472">Membrane</keyword>
<keyword evidence="13" id="KW-0961">Cell wall biogenesis/degradation</keyword>
<dbReference type="GO" id="GO:0032153">
    <property type="term" value="C:cell division site"/>
    <property type="evidence" value="ECO:0007669"/>
    <property type="project" value="TreeGrafter"/>
</dbReference>
<evidence type="ECO:0000256" key="5">
    <source>
        <dbReference type="ARBA" id="ARBA00022676"/>
    </source>
</evidence>
<evidence type="ECO:0000256" key="8">
    <source>
        <dbReference type="ARBA" id="ARBA00022960"/>
    </source>
</evidence>
<keyword evidence="8" id="KW-0133">Cell shape</keyword>
<dbReference type="InterPro" id="IPR013437">
    <property type="entry name" value="FtsW"/>
</dbReference>
<evidence type="ECO:0000256" key="9">
    <source>
        <dbReference type="ARBA" id="ARBA00022984"/>
    </source>
</evidence>
<dbReference type="GO" id="GO:0071555">
    <property type="term" value="P:cell wall organization"/>
    <property type="evidence" value="ECO:0007669"/>
    <property type="project" value="UniProtKB-KW"/>
</dbReference>
<feature type="transmembrane region" description="Helical" evidence="21">
    <location>
        <begin position="120"/>
        <end position="136"/>
    </location>
</feature>
<dbReference type="GO" id="GO:0008955">
    <property type="term" value="F:peptidoglycan glycosyltransferase activity"/>
    <property type="evidence" value="ECO:0007669"/>
    <property type="project" value="UniProtKB-EC"/>
</dbReference>
<comment type="similarity">
    <text evidence="16">Belongs to the SEDS family. FtsW subfamily.</text>
</comment>
<accession>A0A2M7IJ79</accession>
<evidence type="ECO:0000256" key="6">
    <source>
        <dbReference type="ARBA" id="ARBA00022679"/>
    </source>
</evidence>
<evidence type="ECO:0000256" key="21">
    <source>
        <dbReference type="SAM" id="Phobius"/>
    </source>
</evidence>
<evidence type="ECO:0000256" key="10">
    <source>
        <dbReference type="ARBA" id="ARBA00022989"/>
    </source>
</evidence>
<feature type="transmembrane region" description="Helical" evidence="21">
    <location>
        <begin position="343"/>
        <end position="364"/>
    </location>
</feature>
<dbReference type="GO" id="GO:0015648">
    <property type="term" value="F:lipid-linked peptidoglycan transporter activity"/>
    <property type="evidence" value="ECO:0007669"/>
    <property type="project" value="TreeGrafter"/>
</dbReference>